<dbReference type="Proteomes" id="UP000002051">
    <property type="component" value="Unassembled WGS sequence"/>
</dbReference>
<organism evidence="1 3">
    <name type="scientific">Medicago truncatula</name>
    <name type="common">Barrel medic</name>
    <name type="synonym">Medicago tribuloides</name>
    <dbReference type="NCBI Taxonomy" id="3880"/>
    <lineage>
        <taxon>Eukaryota</taxon>
        <taxon>Viridiplantae</taxon>
        <taxon>Streptophyta</taxon>
        <taxon>Embryophyta</taxon>
        <taxon>Tracheophyta</taxon>
        <taxon>Spermatophyta</taxon>
        <taxon>Magnoliopsida</taxon>
        <taxon>eudicotyledons</taxon>
        <taxon>Gunneridae</taxon>
        <taxon>Pentapetalae</taxon>
        <taxon>rosids</taxon>
        <taxon>fabids</taxon>
        <taxon>Fabales</taxon>
        <taxon>Fabaceae</taxon>
        <taxon>Papilionoideae</taxon>
        <taxon>50 kb inversion clade</taxon>
        <taxon>NPAAA clade</taxon>
        <taxon>Hologalegina</taxon>
        <taxon>IRL clade</taxon>
        <taxon>Trifolieae</taxon>
        <taxon>Medicago</taxon>
    </lineage>
</organism>
<protein>
    <submittedName>
        <fullName evidence="1 2">Uncharacterized protein</fullName>
    </submittedName>
</protein>
<reference evidence="2" key="3">
    <citation type="submission" date="2015-06" db="UniProtKB">
        <authorList>
            <consortium name="EnsemblPlants"/>
        </authorList>
    </citation>
    <scope>IDENTIFICATION</scope>
    <source>
        <strain evidence="2">cv. Jemalong A17</strain>
    </source>
</reference>
<dbReference type="EnsemblPlants" id="KEH16483">
    <property type="protein sequence ID" value="KEH16483"/>
    <property type="gene ID" value="MTR_0170s0020"/>
</dbReference>
<reference evidence="1 3" key="1">
    <citation type="journal article" date="2011" name="Nature">
        <title>The Medicago genome provides insight into the evolution of rhizobial symbioses.</title>
        <authorList>
            <person name="Young N.D."/>
            <person name="Debelle F."/>
            <person name="Oldroyd G.E."/>
            <person name="Geurts R."/>
            <person name="Cannon S.B."/>
            <person name="Udvardi M.K."/>
            <person name="Benedito V.A."/>
            <person name="Mayer K.F."/>
            <person name="Gouzy J."/>
            <person name="Schoof H."/>
            <person name="Van de Peer Y."/>
            <person name="Proost S."/>
            <person name="Cook D.R."/>
            <person name="Meyers B.C."/>
            <person name="Spannagl M."/>
            <person name="Cheung F."/>
            <person name="De Mita S."/>
            <person name="Krishnakumar V."/>
            <person name="Gundlach H."/>
            <person name="Zhou S."/>
            <person name="Mudge J."/>
            <person name="Bharti A.K."/>
            <person name="Murray J.D."/>
            <person name="Naoumkina M.A."/>
            <person name="Rosen B."/>
            <person name="Silverstein K.A."/>
            <person name="Tang H."/>
            <person name="Rombauts S."/>
            <person name="Zhao P.X."/>
            <person name="Zhou P."/>
            <person name="Barbe V."/>
            <person name="Bardou P."/>
            <person name="Bechner M."/>
            <person name="Bellec A."/>
            <person name="Berger A."/>
            <person name="Berges H."/>
            <person name="Bidwell S."/>
            <person name="Bisseling T."/>
            <person name="Choisne N."/>
            <person name="Couloux A."/>
            <person name="Denny R."/>
            <person name="Deshpande S."/>
            <person name="Dai X."/>
            <person name="Doyle J.J."/>
            <person name="Dudez A.M."/>
            <person name="Farmer A.D."/>
            <person name="Fouteau S."/>
            <person name="Franken C."/>
            <person name="Gibelin C."/>
            <person name="Gish J."/>
            <person name="Goldstein S."/>
            <person name="Gonzalez A.J."/>
            <person name="Green P.J."/>
            <person name="Hallab A."/>
            <person name="Hartog M."/>
            <person name="Hua A."/>
            <person name="Humphray S.J."/>
            <person name="Jeong D.H."/>
            <person name="Jing Y."/>
            <person name="Jocker A."/>
            <person name="Kenton S.M."/>
            <person name="Kim D.J."/>
            <person name="Klee K."/>
            <person name="Lai H."/>
            <person name="Lang C."/>
            <person name="Lin S."/>
            <person name="Macmil S.L."/>
            <person name="Magdelenat G."/>
            <person name="Matthews L."/>
            <person name="McCorrison J."/>
            <person name="Monaghan E.L."/>
            <person name="Mun J.H."/>
            <person name="Najar F.Z."/>
            <person name="Nicholson C."/>
            <person name="Noirot C."/>
            <person name="O'Bleness M."/>
            <person name="Paule C.R."/>
            <person name="Poulain J."/>
            <person name="Prion F."/>
            <person name="Qin B."/>
            <person name="Qu C."/>
            <person name="Retzel E.F."/>
            <person name="Riddle C."/>
            <person name="Sallet E."/>
            <person name="Samain S."/>
            <person name="Samson N."/>
            <person name="Sanders I."/>
            <person name="Saurat O."/>
            <person name="Scarpelli C."/>
            <person name="Schiex T."/>
            <person name="Segurens B."/>
            <person name="Severin A.J."/>
            <person name="Sherrier D.J."/>
            <person name="Shi R."/>
            <person name="Sims S."/>
            <person name="Singer S.R."/>
            <person name="Sinharoy S."/>
            <person name="Sterck L."/>
            <person name="Viollet A."/>
            <person name="Wang B.B."/>
            <person name="Wang K."/>
            <person name="Wang M."/>
            <person name="Wang X."/>
            <person name="Warfsmann J."/>
            <person name="Weissenbach J."/>
            <person name="White D.D."/>
            <person name="White J.D."/>
            <person name="Wiley G.B."/>
            <person name="Wincker P."/>
            <person name="Xing Y."/>
            <person name="Yang L."/>
            <person name="Yao Z."/>
            <person name="Ying F."/>
            <person name="Zhai J."/>
            <person name="Zhou L."/>
            <person name="Zuber A."/>
            <person name="Denarie J."/>
            <person name="Dixon R.A."/>
            <person name="May G.D."/>
            <person name="Schwartz D.C."/>
            <person name="Rogers J."/>
            <person name="Quetier F."/>
            <person name="Town C.D."/>
            <person name="Roe B.A."/>
        </authorList>
    </citation>
    <scope>NUCLEOTIDE SEQUENCE [LARGE SCALE GENOMIC DNA]</scope>
    <source>
        <strain evidence="1">A17</strain>
        <strain evidence="2 3">cv. Jemalong A17</strain>
    </source>
</reference>
<dbReference type="HOGENOM" id="CLU_1848118_0_0_1"/>
<dbReference type="AlphaFoldDB" id="A0A072THR1"/>
<evidence type="ECO:0000313" key="2">
    <source>
        <dbReference type="EnsemblPlants" id="KEH16483"/>
    </source>
</evidence>
<gene>
    <name evidence="1" type="ORF">MTR_0170s0020</name>
</gene>
<evidence type="ECO:0000313" key="1">
    <source>
        <dbReference type="EMBL" id="KEH16483.1"/>
    </source>
</evidence>
<name>A0A072THR1_MEDTR</name>
<proteinExistence type="predicted"/>
<reference evidence="1 3" key="2">
    <citation type="journal article" date="2014" name="BMC Genomics">
        <title>An improved genome release (version Mt4.0) for the model legume Medicago truncatula.</title>
        <authorList>
            <person name="Tang H."/>
            <person name="Krishnakumar V."/>
            <person name="Bidwell S."/>
            <person name="Rosen B."/>
            <person name="Chan A."/>
            <person name="Zhou S."/>
            <person name="Gentzbittel L."/>
            <person name="Childs K.L."/>
            <person name="Yandell M."/>
            <person name="Gundlach H."/>
            <person name="Mayer K.F."/>
            <person name="Schwartz D.C."/>
            <person name="Town C.D."/>
        </authorList>
    </citation>
    <scope>GENOME REANNOTATION</scope>
    <source>
        <strain evidence="1">A17</strain>
        <strain evidence="2 3">cv. Jemalong A17</strain>
    </source>
</reference>
<dbReference type="EMBL" id="KL402895">
    <property type="protein sequence ID" value="KEH16483.1"/>
    <property type="molecule type" value="Genomic_DNA"/>
</dbReference>
<sequence>MKTKRTAKTGTNIGLNKMIIGAKRIKPMMVTTNVRHVRKREMVQTMKRVKRPKSWVEFETCFLSNGDDDDELVVGFGGLSVRASLSSPTDKKLMQRIYLNTNNHPFAANIKVDDQSIRRKDVPKETVTLHCHTYYSLFP</sequence>
<keyword evidence="3" id="KW-1185">Reference proteome</keyword>
<evidence type="ECO:0000313" key="3">
    <source>
        <dbReference type="Proteomes" id="UP000002051"/>
    </source>
</evidence>
<accession>A0A072THR1</accession>